<dbReference type="EMBL" id="NFZW01000019">
    <property type="protein sequence ID" value="RFA33797.1"/>
    <property type="molecule type" value="Genomic_DNA"/>
</dbReference>
<proteinExistence type="predicted"/>
<evidence type="ECO:0008006" key="5">
    <source>
        <dbReference type="Google" id="ProtNLM"/>
    </source>
</evidence>
<reference evidence="4" key="1">
    <citation type="submission" date="2017-05" db="EMBL/GenBank/DDBJ databases">
        <authorList>
            <person name="Sharma S."/>
            <person name="Sidhu C."/>
            <person name="Pinnaka A.K."/>
        </authorList>
    </citation>
    <scope>NUCLEOTIDE SEQUENCE [LARGE SCALE GENOMIC DNA]</scope>
    <source>
        <strain evidence="4">AK93</strain>
    </source>
</reference>
<dbReference type="AlphaFoldDB" id="A0A3E0WP29"/>
<sequence length="110" mass="13042">MHGLQVVAEHRPERAWRYAPPGSHSNDTQSPPRPLWLLPQPQKLPLREGLPYWKGPLILEFGPERIESGWWDDVDVSRDYYIASNSHGERLWIFRERRAPRCWYLHGLFA</sequence>
<keyword evidence="4" id="KW-1185">Reference proteome</keyword>
<comment type="caution">
    <text evidence="3">The sequence shown here is derived from an EMBL/GenBank/DDBJ whole genome shotgun (WGS) entry which is preliminary data.</text>
</comment>
<dbReference type="PANTHER" id="PTHR35369">
    <property type="entry name" value="BLR3025 PROTEIN-RELATED"/>
    <property type="match status" value="1"/>
</dbReference>
<accession>A0A3E0WP29</accession>
<keyword evidence="1" id="KW-0227">DNA damage</keyword>
<organism evidence="3 4">
    <name type="scientific">Alkalilimnicola ehrlichii</name>
    <dbReference type="NCBI Taxonomy" id="351052"/>
    <lineage>
        <taxon>Bacteria</taxon>
        <taxon>Pseudomonadati</taxon>
        <taxon>Pseudomonadota</taxon>
        <taxon>Gammaproteobacteria</taxon>
        <taxon>Chromatiales</taxon>
        <taxon>Ectothiorhodospiraceae</taxon>
        <taxon>Alkalilimnicola</taxon>
    </lineage>
</organism>
<dbReference type="InterPro" id="IPR050356">
    <property type="entry name" value="SulA_CellDiv_inhibitor"/>
</dbReference>
<dbReference type="GO" id="GO:0006281">
    <property type="term" value="P:DNA repair"/>
    <property type="evidence" value="ECO:0007669"/>
    <property type="project" value="TreeGrafter"/>
</dbReference>
<feature type="region of interest" description="Disordered" evidence="2">
    <location>
        <begin position="1"/>
        <end position="34"/>
    </location>
</feature>
<evidence type="ECO:0000313" key="3">
    <source>
        <dbReference type="EMBL" id="RFA33797.1"/>
    </source>
</evidence>
<evidence type="ECO:0000313" key="4">
    <source>
        <dbReference type="Proteomes" id="UP000256763"/>
    </source>
</evidence>
<dbReference type="PANTHER" id="PTHR35369:SF2">
    <property type="entry name" value="BLR3025 PROTEIN"/>
    <property type="match status" value="1"/>
</dbReference>
<evidence type="ECO:0000256" key="2">
    <source>
        <dbReference type="SAM" id="MobiDB-lite"/>
    </source>
</evidence>
<dbReference type="Proteomes" id="UP000256763">
    <property type="component" value="Unassembled WGS sequence"/>
</dbReference>
<evidence type="ECO:0000256" key="1">
    <source>
        <dbReference type="ARBA" id="ARBA00022763"/>
    </source>
</evidence>
<gene>
    <name evidence="3" type="ORF">CAL65_16865</name>
</gene>
<name>A0A3E0WP29_9GAMM</name>
<protein>
    <recommendedName>
        <fullName evidence="5">DNA polymerase Y family protein</fullName>
    </recommendedName>
</protein>